<dbReference type="NCBIfam" id="TIGR00678">
    <property type="entry name" value="holB"/>
    <property type="match status" value="1"/>
</dbReference>
<dbReference type="EMBL" id="UOFC01000088">
    <property type="protein sequence ID" value="VAW46107.1"/>
    <property type="molecule type" value="Genomic_DNA"/>
</dbReference>
<name>A0A3B0W5U1_9ZZZZ</name>
<keyword evidence="1" id="KW-0808">Transferase</keyword>
<protein>
    <submittedName>
        <fullName evidence="1">DNA polymerase III delta prime subunit</fullName>
        <ecNumber evidence="1">2.7.7.7</ecNumber>
    </submittedName>
</protein>
<proteinExistence type="predicted"/>
<organism evidence="1">
    <name type="scientific">hydrothermal vent metagenome</name>
    <dbReference type="NCBI Taxonomy" id="652676"/>
    <lineage>
        <taxon>unclassified sequences</taxon>
        <taxon>metagenomes</taxon>
        <taxon>ecological metagenomes</taxon>
    </lineage>
</organism>
<dbReference type="Gene3D" id="3.40.50.300">
    <property type="entry name" value="P-loop containing nucleotide triphosphate hydrolases"/>
    <property type="match status" value="1"/>
</dbReference>
<accession>A0A3B0W5U1</accession>
<sequence length="341" mass="38927">MKTVYPWLESQWQQWNQLGDSLGHAYLLSGPKGIGIEQFVTAVVQKTLCQTPSNQGACGQCTSCHLLLGQQHPDFYHVTRLEDKKEISVEQVRTLIQKLNETSHQGGYKMIWMEGVEQLNQSAFNALLKSLEEPAAHTLFLLTTHDIGRLPETIKSRCQQLNFPPPMLKEATAWLQQNAPQVDVALIKRALRLNWGAPLDALNWINDSKFEEDAQWKEGLKQLQAGRKTVSQVVAEWLKWPTPITVFDYFYLWSVSAVRSVTYLAEASIQWSENLSSAQRQQLQNWLAFQQATLQAKQHWLSNANKELVLETLCLEWLEVQQNLAPFHSTFQSTLQKGDLA</sequence>
<gene>
    <name evidence="1" type="ORF">MNBD_GAMMA03-750</name>
</gene>
<dbReference type="Pfam" id="PF13177">
    <property type="entry name" value="DNA_pol3_delta2"/>
    <property type="match status" value="1"/>
</dbReference>
<dbReference type="InterPro" id="IPR027417">
    <property type="entry name" value="P-loop_NTPase"/>
</dbReference>
<dbReference type="PANTHER" id="PTHR11669:SF8">
    <property type="entry name" value="DNA POLYMERASE III SUBUNIT DELTA"/>
    <property type="match status" value="1"/>
</dbReference>
<dbReference type="GO" id="GO:0008408">
    <property type="term" value="F:3'-5' exonuclease activity"/>
    <property type="evidence" value="ECO:0007669"/>
    <property type="project" value="InterPro"/>
</dbReference>
<keyword evidence="1" id="KW-0548">Nucleotidyltransferase</keyword>
<evidence type="ECO:0000313" key="1">
    <source>
        <dbReference type="EMBL" id="VAW46107.1"/>
    </source>
</evidence>
<dbReference type="GO" id="GO:0003887">
    <property type="term" value="F:DNA-directed DNA polymerase activity"/>
    <property type="evidence" value="ECO:0007669"/>
    <property type="project" value="UniProtKB-EC"/>
</dbReference>
<dbReference type="PANTHER" id="PTHR11669">
    <property type="entry name" value="REPLICATION FACTOR C / DNA POLYMERASE III GAMMA-TAU SUBUNIT"/>
    <property type="match status" value="1"/>
</dbReference>
<reference evidence="1" key="1">
    <citation type="submission" date="2018-06" db="EMBL/GenBank/DDBJ databases">
        <authorList>
            <person name="Zhirakovskaya E."/>
        </authorList>
    </citation>
    <scope>NUCLEOTIDE SEQUENCE</scope>
</reference>
<dbReference type="SUPFAM" id="SSF52540">
    <property type="entry name" value="P-loop containing nucleoside triphosphate hydrolases"/>
    <property type="match status" value="1"/>
</dbReference>
<dbReference type="EC" id="2.7.7.7" evidence="1"/>
<dbReference type="InterPro" id="IPR004622">
    <property type="entry name" value="DNA_pol_HolB"/>
</dbReference>
<dbReference type="InterPro" id="IPR050238">
    <property type="entry name" value="DNA_Rep/Repair_Clamp_Loader"/>
</dbReference>
<dbReference type="GO" id="GO:0006261">
    <property type="term" value="P:DNA-templated DNA replication"/>
    <property type="evidence" value="ECO:0007669"/>
    <property type="project" value="TreeGrafter"/>
</dbReference>
<dbReference type="AlphaFoldDB" id="A0A3B0W5U1"/>
<dbReference type="GO" id="GO:0009360">
    <property type="term" value="C:DNA polymerase III complex"/>
    <property type="evidence" value="ECO:0007669"/>
    <property type="project" value="TreeGrafter"/>
</dbReference>